<dbReference type="FunCoup" id="J4WMB5">
    <property type="interactions" value="646"/>
</dbReference>
<feature type="compositionally biased region" description="Gly residues" evidence="1">
    <location>
        <begin position="189"/>
        <end position="198"/>
    </location>
</feature>
<dbReference type="EMBL" id="JH725150">
    <property type="protein sequence ID" value="EJP70830.1"/>
    <property type="molecule type" value="Genomic_DNA"/>
</dbReference>
<dbReference type="InParanoid" id="J4WMB5"/>
<name>J4WMB5_BEAB2</name>
<dbReference type="GeneID" id="19883472"/>
<keyword evidence="3" id="KW-1185">Reference proteome</keyword>
<dbReference type="Proteomes" id="UP000002762">
    <property type="component" value="Unassembled WGS sequence"/>
</dbReference>
<evidence type="ECO:0000256" key="1">
    <source>
        <dbReference type="SAM" id="MobiDB-lite"/>
    </source>
</evidence>
<dbReference type="InterPro" id="IPR038511">
    <property type="entry name" value="TAP42/TAP46-like_sf"/>
</dbReference>
<sequence length="382" mass="41387">MSSNDDEEPQSLKALYASAESARSALDTHHPDARAPAFATALAATLALYTRCRALVAAASLFSPNETVDDVATSALPYLLLDLRLADLVQRTPYESPPQRTLVVRRARAAYESFLALVDSYGLVKGQYAKLLERYTEEPDTFAVATTAASGGGGDMAARREAKIAAYNAEKELKQKLETLRNDSRYAENGGGGGGGGGGDEDVVRQAHLAAVEFGVHAALQGLESLNREMEMLAMAPERPPPPPTTQDNGAADDTSTRRRDTEDDTTWRLDTPLRRTGAGAGGPLLSAKGKPLQPFTLVGNRADLKRGVFRAGHNLPTMSIDEYLEEERRRGNILSGGTDPEKPVVDEDDMEAVDRETYKAREWDDFKDENRRGAGNTMNMG</sequence>
<feature type="region of interest" description="Disordered" evidence="1">
    <location>
        <begin position="235"/>
        <end position="290"/>
    </location>
</feature>
<evidence type="ECO:0000313" key="3">
    <source>
        <dbReference type="Proteomes" id="UP000002762"/>
    </source>
</evidence>
<gene>
    <name evidence="2" type="ORF">BBA_00460</name>
</gene>
<accession>J4WMB5</accession>
<dbReference type="PANTHER" id="PTHR10933:SF9">
    <property type="entry name" value="IMMUNOGLOBULIN-BINDING PROTEIN 1"/>
    <property type="match status" value="1"/>
</dbReference>
<dbReference type="GO" id="GO:0009966">
    <property type="term" value="P:regulation of signal transduction"/>
    <property type="evidence" value="ECO:0007669"/>
    <property type="project" value="InterPro"/>
</dbReference>
<dbReference type="GO" id="GO:0051721">
    <property type="term" value="F:protein phosphatase 2A binding"/>
    <property type="evidence" value="ECO:0007669"/>
    <property type="project" value="TreeGrafter"/>
</dbReference>
<dbReference type="PANTHER" id="PTHR10933">
    <property type="entry name" value="IMMUNOGLOBULIN-BINDING PROTEIN 1"/>
    <property type="match status" value="1"/>
</dbReference>
<dbReference type="RefSeq" id="XP_008593779.1">
    <property type="nucleotide sequence ID" value="XM_008595557.1"/>
</dbReference>
<dbReference type="InterPro" id="IPR007304">
    <property type="entry name" value="TAP46-like"/>
</dbReference>
<dbReference type="Pfam" id="PF04177">
    <property type="entry name" value="TAP42"/>
    <property type="match status" value="1"/>
</dbReference>
<dbReference type="Gene3D" id="1.25.40.540">
    <property type="entry name" value="TAP42-like family"/>
    <property type="match status" value="1"/>
</dbReference>
<proteinExistence type="predicted"/>
<dbReference type="GO" id="GO:0005829">
    <property type="term" value="C:cytosol"/>
    <property type="evidence" value="ECO:0007669"/>
    <property type="project" value="TreeGrafter"/>
</dbReference>
<feature type="region of interest" description="Disordered" evidence="1">
    <location>
        <begin position="333"/>
        <end position="354"/>
    </location>
</feature>
<evidence type="ECO:0000313" key="2">
    <source>
        <dbReference type="EMBL" id="EJP70830.1"/>
    </source>
</evidence>
<dbReference type="OrthoDB" id="10261753at2759"/>
<dbReference type="HOGENOM" id="CLU_041824_2_0_1"/>
<reference evidence="2 3" key="1">
    <citation type="journal article" date="2012" name="Sci. Rep.">
        <title>Genomic perspectives on the evolution of fungal entomopathogenicity in Beauveria bassiana.</title>
        <authorList>
            <person name="Xiao G."/>
            <person name="Ying S.H."/>
            <person name="Zheng P."/>
            <person name="Wang Z.L."/>
            <person name="Zhang S."/>
            <person name="Xie X.Q."/>
            <person name="Shang Y."/>
            <person name="St Leger R.J."/>
            <person name="Zhao G.P."/>
            <person name="Wang C."/>
            <person name="Feng M.G."/>
        </authorList>
    </citation>
    <scope>NUCLEOTIDE SEQUENCE [LARGE SCALE GENOMIC DNA]</scope>
    <source>
        <strain evidence="2 3">ARSEF 2860</strain>
    </source>
</reference>
<dbReference type="GO" id="GO:0035303">
    <property type="term" value="P:regulation of dephosphorylation"/>
    <property type="evidence" value="ECO:0007669"/>
    <property type="project" value="TreeGrafter"/>
</dbReference>
<feature type="region of interest" description="Disordered" evidence="1">
    <location>
        <begin position="180"/>
        <end position="202"/>
    </location>
</feature>
<organism evidence="2 3">
    <name type="scientific">Beauveria bassiana (strain ARSEF 2860)</name>
    <name type="common">White muscardine disease fungus</name>
    <name type="synonym">Tritirachium shiotae</name>
    <dbReference type="NCBI Taxonomy" id="655819"/>
    <lineage>
        <taxon>Eukaryota</taxon>
        <taxon>Fungi</taxon>
        <taxon>Dikarya</taxon>
        <taxon>Ascomycota</taxon>
        <taxon>Pezizomycotina</taxon>
        <taxon>Sordariomycetes</taxon>
        <taxon>Hypocreomycetidae</taxon>
        <taxon>Hypocreales</taxon>
        <taxon>Cordycipitaceae</taxon>
        <taxon>Beauveria</taxon>
    </lineage>
</organism>
<feature type="compositionally biased region" description="Basic and acidic residues" evidence="1">
    <location>
        <begin position="255"/>
        <end position="274"/>
    </location>
</feature>
<dbReference type="AlphaFoldDB" id="J4WMB5"/>
<protein>
    <submittedName>
        <fullName evidence="2">TapA protein</fullName>
    </submittedName>
</protein>
<dbReference type="STRING" id="655819.J4WMB5"/>